<reference evidence="2" key="1">
    <citation type="submission" date="2016-08" db="EMBL/GenBank/DDBJ databases">
        <authorList>
            <person name="Varghese N."/>
            <person name="Submissions Spin"/>
        </authorList>
    </citation>
    <scope>NUCLEOTIDE SEQUENCE [LARGE SCALE GENOMIC DNA]</scope>
    <source>
        <strain evidence="2">ERR11</strain>
    </source>
</reference>
<evidence type="ECO:0000313" key="2">
    <source>
        <dbReference type="Proteomes" id="UP000199184"/>
    </source>
</evidence>
<protein>
    <submittedName>
        <fullName evidence="1">Uncharacterized protein</fullName>
    </submittedName>
</protein>
<evidence type="ECO:0000313" key="1">
    <source>
        <dbReference type="EMBL" id="SCB51482.1"/>
    </source>
</evidence>
<gene>
    <name evidence="1" type="ORF">GA0061098_1015194</name>
</gene>
<keyword evidence="2" id="KW-1185">Reference proteome</keyword>
<dbReference type="EMBL" id="FMAI01000015">
    <property type="protein sequence ID" value="SCB51482.1"/>
    <property type="molecule type" value="Genomic_DNA"/>
</dbReference>
<dbReference type="Proteomes" id="UP000199184">
    <property type="component" value="Unassembled WGS sequence"/>
</dbReference>
<dbReference type="AlphaFoldDB" id="A0A1C3XGT0"/>
<organism evidence="1 2">
    <name type="scientific">Bradyrhizobium shewense</name>
    <dbReference type="NCBI Taxonomy" id="1761772"/>
    <lineage>
        <taxon>Bacteria</taxon>
        <taxon>Pseudomonadati</taxon>
        <taxon>Pseudomonadota</taxon>
        <taxon>Alphaproteobacteria</taxon>
        <taxon>Hyphomicrobiales</taxon>
        <taxon>Nitrobacteraceae</taxon>
        <taxon>Bradyrhizobium</taxon>
    </lineage>
</organism>
<sequence>MSQSPSLVPNMTTDRDVYLVLDDFGRRLGRAWCETAEEDANRATLLRHLVEGQYLHPARVVAFNTAEGWSRDATAEIADELRRRFVEFEETDPSLLEFLERAARR</sequence>
<proteinExistence type="predicted"/>
<name>A0A1C3XGT0_9BRAD</name>
<accession>A0A1C3XGT0</accession>